<comment type="cofactor">
    <cofactor evidence="1">
        <name>L-ascorbate</name>
        <dbReference type="ChEBI" id="CHEBI:38290"/>
    </cofactor>
</comment>
<dbReference type="GO" id="GO:0005506">
    <property type="term" value="F:iron ion binding"/>
    <property type="evidence" value="ECO:0007669"/>
    <property type="project" value="InterPro"/>
</dbReference>
<dbReference type="GO" id="GO:0031418">
    <property type="term" value="F:L-ascorbic acid binding"/>
    <property type="evidence" value="ECO:0007669"/>
    <property type="project" value="UniProtKB-KW"/>
</dbReference>
<evidence type="ECO:0000256" key="1">
    <source>
        <dbReference type="ARBA" id="ARBA00001961"/>
    </source>
</evidence>
<evidence type="ECO:0000256" key="6">
    <source>
        <dbReference type="ARBA" id="ARBA00023004"/>
    </source>
</evidence>
<evidence type="ECO:0000313" key="9">
    <source>
        <dbReference type="Proteomes" id="UP000249524"/>
    </source>
</evidence>
<dbReference type="GO" id="GO:0051213">
    <property type="term" value="F:dioxygenase activity"/>
    <property type="evidence" value="ECO:0007669"/>
    <property type="project" value="UniProtKB-KW"/>
</dbReference>
<sequence>MSSRWTLPPFTIGEIAPNFMASTRTNPTYHFNTAAGRYVLLAFMPADQARRGAALAAFQRISPQFDGHRLAAFFVTPSAPGEDTPADRIPGQRWLFDADGEVRRRYHLGEDQGAWFLLDPALRLITQAPLDAAEGLFDQILALPSVEDYAGVPLVAPVLIAPRVFTVDLCQRLIGYYDERGGLRSGVMRDIDGKTVGVLDPMKSRRDAIIEDESLQREVVGAISRNLTPMIRRALQFRATRLERYLVARYAADEGGYFKAHRDNETLGTAHRRFACSINLNDDFDGGDLRFPEFGRRTYRPPVGGAVVFCCSLQHEATPVTRGQRYAFLPFLHDEAAQKIRDQNRGFIDNSRPAVESVA</sequence>
<dbReference type="GO" id="GO:0016705">
    <property type="term" value="F:oxidoreductase activity, acting on paired donors, with incorporation or reduction of molecular oxygen"/>
    <property type="evidence" value="ECO:0007669"/>
    <property type="project" value="InterPro"/>
</dbReference>
<dbReference type="Pfam" id="PF13640">
    <property type="entry name" value="2OG-FeII_Oxy_3"/>
    <property type="match status" value="1"/>
</dbReference>
<dbReference type="Gene3D" id="2.60.120.620">
    <property type="entry name" value="q2cbj1_9rhob like domain"/>
    <property type="match status" value="1"/>
</dbReference>
<dbReference type="OrthoDB" id="255432at2"/>
<feature type="domain" description="Fe2OG dioxygenase" evidence="7">
    <location>
        <begin position="241"/>
        <end position="335"/>
    </location>
</feature>
<keyword evidence="4" id="KW-0223">Dioxygenase</keyword>
<name>A0A328BMD4_9CAUL</name>
<evidence type="ECO:0000256" key="2">
    <source>
        <dbReference type="ARBA" id="ARBA00022723"/>
    </source>
</evidence>
<dbReference type="InterPro" id="IPR006620">
    <property type="entry name" value="Pro_4_hyd_alph"/>
</dbReference>
<dbReference type="RefSeq" id="WP_111274032.1">
    <property type="nucleotide sequence ID" value="NZ_QFYS01000001.1"/>
</dbReference>
<dbReference type="EMBL" id="QFYS01000001">
    <property type="protein sequence ID" value="RAK68540.1"/>
    <property type="molecule type" value="Genomic_DNA"/>
</dbReference>
<keyword evidence="3" id="KW-0847">Vitamin C</keyword>
<dbReference type="AlphaFoldDB" id="A0A328BMD4"/>
<dbReference type="SMART" id="SM00702">
    <property type="entry name" value="P4Hc"/>
    <property type="match status" value="1"/>
</dbReference>
<keyword evidence="6" id="KW-0408">Iron</keyword>
<gene>
    <name evidence="8" type="ORF">DJ019_00480</name>
</gene>
<dbReference type="InterPro" id="IPR036249">
    <property type="entry name" value="Thioredoxin-like_sf"/>
</dbReference>
<evidence type="ECO:0000256" key="3">
    <source>
        <dbReference type="ARBA" id="ARBA00022896"/>
    </source>
</evidence>
<keyword evidence="5" id="KW-0560">Oxidoreductase</keyword>
<comment type="caution">
    <text evidence="8">The sequence shown here is derived from an EMBL/GenBank/DDBJ whole genome shotgun (WGS) entry which is preliminary data.</text>
</comment>
<dbReference type="Proteomes" id="UP000249524">
    <property type="component" value="Unassembled WGS sequence"/>
</dbReference>
<dbReference type="InterPro" id="IPR005123">
    <property type="entry name" value="Oxoglu/Fe-dep_dioxygenase_dom"/>
</dbReference>
<protein>
    <submittedName>
        <fullName evidence="8">2OG-Fe(II) oxygenase</fullName>
    </submittedName>
</protein>
<accession>A0A328BMD4</accession>
<dbReference type="PROSITE" id="PS51471">
    <property type="entry name" value="FE2OG_OXY"/>
    <property type="match status" value="1"/>
</dbReference>
<proteinExistence type="predicted"/>
<evidence type="ECO:0000256" key="4">
    <source>
        <dbReference type="ARBA" id="ARBA00022964"/>
    </source>
</evidence>
<dbReference type="SUPFAM" id="SSF52833">
    <property type="entry name" value="Thioredoxin-like"/>
    <property type="match status" value="1"/>
</dbReference>
<reference evidence="8 9" key="1">
    <citation type="submission" date="2018-05" db="EMBL/GenBank/DDBJ databases">
        <authorList>
            <person name="Lanie J.A."/>
            <person name="Ng W.-L."/>
            <person name="Kazmierczak K.M."/>
            <person name="Andrzejewski T.M."/>
            <person name="Davidsen T.M."/>
            <person name="Wayne K.J."/>
            <person name="Tettelin H."/>
            <person name="Glass J.I."/>
            <person name="Rusch D."/>
            <person name="Podicherti R."/>
            <person name="Tsui H.-C.T."/>
            <person name="Winkler M.E."/>
        </authorList>
    </citation>
    <scope>NUCLEOTIDE SEQUENCE [LARGE SCALE GENOMIC DNA]</scope>
    <source>
        <strain evidence="8 9">BUT-10</strain>
    </source>
</reference>
<evidence type="ECO:0000313" key="8">
    <source>
        <dbReference type="EMBL" id="RAK68540.1"/>
    </source>
</evidence>
<organism evidence="8 9">
    <name type="scientific">Phenylobacterium kunshanense</name>
    <dbReference type="NCBI Taxonomy" id="1445034"/>
    <lineage>
        <taxon>Bacteria</taxon>
        <taxon>Pseudomonadati</taxon>
        <taxon>Pseudomonadota</taxon>
        <taxon>Alphaproteobacteria</taxon>
        <taxon>Caulobacterales</taxon>
        <taxon>Caulobacteraceae</taxon>
        <taxon>Phenylobacterium</taxon>
    </lineage>
</organism>
<evidence type="ECO:0000259" key="7">
    <source>
        <dbReference type="PROSITE" id="PS51471"/>
    </source>
</evidence>
<keyword evidence="9" id="KW-1185">Reference proteome</keyword>
<keyword evidence="2" id="KW-0479">Metal-binding</keyword>
<dbReference type="InterPro" id="IPR044862">
    <property type="entry name" value="Pro_4_hyd_alph_FE2OG_OXY"/>
</dbReference>
<evidence type="ECO:0000256" key="5">
    <source>
        <dbReference type="ARBA" id="ARBA00023002"/>
    </source>
</evidence>